<organism evidence="2 3">
    <name type="scientific">Arcicella rigui</name>
    <dbReference type="NCBI Taxonomy" id="797020"/>
    <lineage>
        <taxon>Bacteria</taxon>
        <taxon>Pseudomonadati</taxon>
        <taxon>Bacteroidota</taxon>
        <taxon>Cytophagia</taxon>
        <taxon>Cytophagales</taxon>
        <taxon>Flectobacillaceae</taxon>
        <taxon>Arcicella</taxon>
    </lineage>
</organism>
<keyword evidence="1" id="KW-0732">Signal</keyword>
<name>A0ABU5Q947_9BACT</name>
<dbReference type="PANTHER" id="PTHR41913:SF1">
    <property type="entry name" value="DUF1684 DOMAIN-CONTAINING PROTEIN"/>
    <property type="match status" value="1"/>
</dbReference>
<evidence type="ECO:0000313" key="3">
    <source>
        <dbReference type="Proteomes" id="UP001302949"/>
    </source>
</evidence>
<protein>
    <submittedName>
        <fullName evidence="2">DUF1684 domain-containing protein</fullName>
    </submittedName>
</protein>
<proteinExistence type="predicted"/>
<comment type="caution">
    <text evidence="2">The sequence shown here is derived from an EMBL/GenBank/DDBJ whole genome shotgun (WGS) entry which is preliminary data.</text>
</comment>
<dbReference type="InterPro" id="IPR012467">
    <property type="entry name" value="DUF1684"/>
</dbReference>
<reference evidence="2 3" key="1">
    <citation type="submission" date="2023-12" db="EMBL/GenBank/DDBJ databases">
        <title>Novel species of the genus Arcicella isolated from rivers.</title>
        <authorList>
            <person name="Lu H."/>
        </authorList>
    </citation>
    <scope>NUCLEOTIDE SEQUENCE [LARGE SCALE GENOMIC DNA]</scope>
    <source>
        <strain evidence="2 3">KCTC 23307</strain>
    </source>
</reference>
<accession>A0ABU5Q947</accession>
<evidence type="ECO:0000313" key="2">
    <source>
        <dbReference type="EMBL" id="MEA5138909.1"/>
    </source>
</evidence>
<gene>
    <name evidence="2" type="ORF">VB248_07185</name>
</gene>
<dbReference type="PANTHER" id="PTHR41913">
    <property type="entry name" value="DUF1684 DOMAIN-CONTAINING PROTEIN"/>
    <property type="match status" value="1"/>
</dbReference>
<keyword evidence="3" id="KW-1185">Reference proteome</keyword>
<dbReference type="RefSeq" id="WP_323296070.1">
    <property type="nucleotide sequence ID" value="NZ_JAYFUM010000007.1"/>
</dbReference>
<evidence type="ECO:0000256" key="1">
    <source>
        <dbReference type="SAM" id="SignalP"/>
    </source>
</evidence>
<sequence>MKRLSLILLTLISIQTLAQNYQESIAKHREHYKKEFLTNGGPLKKKDLEYLRFYEPDTNYRVKAIFKKAEDASTLFFATSDGQKQEYFKYGVFIFEVKGKAVILNVYRSLALMRVPKYRNYLFVPFKDMTNGKETYGGGRYLDLETTDIQNDSVILDFNKAYNPYCAFSNGYSCPIPPKENHLAVTIEAGEKTFGKEH</sequence>
<dbReference type="EMBL" id="JAYFUM010000007">
    <property type="protein sequence ID" value="MEA5138909.1"/>
    <property type="molecule type" value="Genomic_DNA"/>
</dbReference>
<dbReference type="Proteomes" id="UP001302949">
    <property type="component" value="Unassembled WGS sequence"/>
</dbReference>
<feature type="chain" id="PRO_5046866209" evidence="1">
    <location>
        <begin position="19"/>
        <end position="198"/>
    </location>
</feature>
<feature type="signal peptide" evidence="1">
    <location>
        <begin position="1"/>
        <end position="18"/>
    </location>
</feature>
<dbReference type="Pfam" id="PF07920">
    <property type="entry name" value="DUF1684"/>
    <property type="match status" value="1"/>
</dbReference>